<dbReference type="AlphaFoldDB" id="A0A6A6FWB7"/>
<accession>A0A6A6FWB7</accession>
<dbReference type="OrthoDB" id="2014201at2759"/>
<gene>
    <name evidence="1" type="ORF">CERZMDRAFT_63863</name>
</gene>
<dbReference type="InterPro" id="IPR050587">
    <property type="entry name" value="GNT1/Glycosyltrans_8"/>
</dbReference>
<keyword evidence="1" id="KW-0808">Transferase</keyword>
<dbReference type="GO" id="GO:0016740">
    <property type="term" value="F:transferase activity"/>
    <property type="evidence" value="ECO:0007669"/>
    <property type="project" value="UniProtKB-KW"/>
</dbReference>
<keyword evidence="2" id="KW-1185">Reference proteome</keyword>
<dbReference type="PANTHER" id="PTHR11183">
    <property type="entry name" value="GLYCOGENIN SUBFAMILY MEMBER"/>
    <property type="match status" value="1"/>
</dbReference>
<reference evidence="1" key="1">
    <citation type="journal article" date="2020" name="Stud. Mycol.">
        <title>101 Dothideomycetes genomes: a test case for predicting lifestyles and emergence of pathogens.</title>
        <authorList>
            <person name="Haridas S."/>
            <person name="Albert R."/>
            <person name="Binder M."/>
            <person name="Bloem J."/>
            <person name="Labutti K."/>
            <person name="Salamov A."/>
            <person name="Andreopoulos B."/>
            <person name="Baker S."/>
            <person name="Barry K."/>
            <person name="Bills G."/>
            <person name="Bluhm B."/>
            <person name="Cannon C."/>
            <person name="Castanera R."/>
            <person name="Culley D."/>
            <person name="Daum C."/>
            <person name="Ezra D."/>
            <person name="Gonzalez J."/>
            <person name="Henrissat B."/>
            <person name="Kuo A."/>
            <person name="Liang C."/>
            <person name="Lipzen A."/>
            <person name="Lutzoni F."/>
            <person name="Magnuson J."/>
            <person name="Mondo S."/>
            <person name="Nolan M."/>
            <person name="Ohm R."/>
            <person name="Pangilinan J."/>
            <person name="Park H.-J."/>
            <person name="Ramirez L."/>
            <person name="Alfaro M."/>
            <person name="Sun H."/>
            <person name="Tritt A."/>
            <person name="Yoshinaga Y."/>
            <person name="Zwiers L.-H."/>
            <person name="Turgeon B."/>
            <person name="Goodwin S."/>
            <person name="Spatafora J."/>
            <person name="Crous P."/>
            <person name="Grigoriev I."/>
        </authorList>
    </citation>
    <scope>NUCLEOTIDE SEQUENCE</scope>
    <source>
        <strain evidence="1">SCOH1-5</strain>
    </source>
</reference>
<evidence type="ECO:0000313" key="2">
    <source>
        <dbReference type="Proteomes" id="UP000799539"/>
    </source>
</evidence>
<dbReference type="InterPro" id="IPR029044">
    <property type="entry name" value="Nucleotide-diphossugar_trans"/>
</dbReference>
<evidence type="ECO:0000313" key="1">
    <source>
        <dbReference type="EMBL" id="KAF2217703.1"/>
    </source>
</evidence>
<dbReference type="Gene3D" id="3.90.550.10">
    <property type="entry name" value="Spore Coat Polysaccharide Biosynthesis Protein SpsA, Chain A"/>
    <property type="match status" value="1"/>
</dbReference>
<dbReference type="SUPFAM" id="SSF53448">
    <property type="entry name" value="Nucleotide-diphospho-sugar transferases"/>
    <property type="match status" value="1"/>
</dbReference>
<sequence length="332" mass="37884">MDAIDWSQYAYIQYVTTENYLCNSVMIFESLARLHSKADRLMMYPEQWSIKSDTTTGKLLSQAREKFGVELRPVTVQGVGHVTSQGDHTWADSLTKLLAFNQTQYKRVLHLDSDGTILQHMDELFLLLPTPLAAPRAYWLSQQRDPSLSSQLLLIQPSTLEFNRILSAFQTRRPSDYDMEIINHLYNSSALVLPHRPYNLLTGEFKPSEHNSAITSASASIAAESTIPSRLDHTAYLGSSSEIWDPDLVINEAKYVHFSDWPVPKPWSLADQKVVESAMPRCTILEQRKSVFEGVEDEIVEDCRDREIWLGLYADFQKRRREVCGLEPIGIS</sequence>
<protein>
    <submittedName>
        <fullName evidence="1">Glycosyltransferase family 8 protein</fullName>
    </submittedName>
</protein>
<dbReference type="Proteomes" id="UP000799539">
    <property type="component" value="Unassembled WGS sequence"/>
</dbReference>
<dbReference type="EMBL" id="ML992662">
    <property type="protein sequence ID" value="KAF2217703.1"/>
    <property type="molecule type" value="Genomic_DNA"/>
</dbReference>
<proteinExistence type="predicted"/>
<organism evidence="1 2">
    <name type="scientific">Cercospora zeae-maydis SCOH1-5</name>
    <dbReference type="NCBI Taxonomy" id="717836"/>
    <lineage>
        <taxon>Eukaryota</taxon>
        <taxon>Fungi</taxon>
        <taxon>Dikarya</taxon>
        <taxon>Ascomycota</taxon>
        <taxon>Pezizomycotina</taxon>
        <taxon>Dothideomycetes</taxon>
        <taxon>Dothideomycetidae</taxon>
        <taxon>Mycosphaerellales</taxon>
        <taxon>Mycosphaerellaceae</taxon>
        <taxon>Cercospora</taxon>
    </lineage>
</organism>
<name>A0A6A6FWB7_9PEZI</name>